<keyword evidence="2" id="KW-1185">Reference proteome</keyword>
<proteinExistence type="predicted"/>
<dbReference type="Proteomes" id="UP000091926">
    <property type="component" value="Chromosome"/>
</dbReference>
<protein>
    <submittedName>
        <fullName evidence="1">Uncharacterized protein</fullName>
    </submittedName>
</protein>
<dbReference type="RefSeq" id="WP_066659929.1">
    <property type="nucleotide sequence ID" value="NZ_CBCSCL010000004.1"/>
</dbReference>
<reference evidence="1 2" key="1">
    <citation type="submission" date="2016-06" db="EMBL/GenBank/DDBJ databases">
        <title>Complete genome sequences of Bordetella bronchialis and Bordetella flabilis.</title>
        <authorList>
            <person name="LiPuma J.J."/>
            <person name="Spilker T."/>
        </authorList>
    </citation>
    <scope>NUCLEOTIDE SEQUENCE [LARGE SCALE GENOMIC DNA]</scope>
    <source>
        <strain evidence="1 2">AU10664</strain>
    </source>
</reference>
<accession>A0A193GH34</accession>
<sequence length="107" mass="11640">MSLSSGEIRVVYLPPRAVIVGVKGHAAVVERVDGLGEASFSLCTPVRQGETYVVAYGGQVLLRAAQCTQLRVILPQSQAQLWRKRLSRVCKAVQRSVHALSRRVQGA</sequence>
<dbReference type="EMBL" id="CP016172">
    <property type="protein sequence ID" value="ANN78604.1"/>
    <property type="molecule type" value="Genomic_DNA"/>
</dbReference>
<evidence type="ECO:0000313" key="1">
    <source>
        <dbReference type="EMBL" id="ANN78604.1"/>
    </source>
</evidence>
<dbReference type="AlphaFoldDB" id="A0A193GH34"/>
<dbReference type="OrthoDB" id="8636261at2"/>
<evidence type="ECO:0000313" key="2">
    <source>
        <dbReference type="Proteomes" id="UP000091926"/>
    </source>
</evidence>
<name>A0A193GH34_9BORD</name>
<dbReference type="KEGG" id="bfz:BAU07_17125"/>
<organism evidence="1 2">
    <name type="scientific">Bordetella flabilis</name>
    <dbReference type="NCBI Taxonomy" id="463014"/>
    <lineage>
        <taxon>Bacteria</taxon>
        <taxon>Pseudomonadati</taxon>
        <taxon>Pseudomonadota</taxon>
        <taxon>Betaproteobacteria</taxon>
        <taxon>Burkholderiales</taxon>
        <taxon>Alcaligenaceae</taxon>
        <taxon>Bordetella</taxon>
    </lineage>
</organism>
<gene>
    <name evidence="1" type="ORF">BAU07_17125</name>
</gene>